<name>A0A444FIZ7_ENSVE</name>
<evidence type="ECO:0000313" key="1">
    <source>
        <dbReference type="EMBL" id="RRT52392.1"/>
    </source>
</evidence>
<feature type="non-terminal residue" evidence="1">
    <location>
        <position position="1"/>
    </location>
</feature>
<sequence>ILIMAPPPEVPTKASGVQISHPPLNERIISSMSRRSVAAHPWHDLEIGTQSHNFFFMWPWCPYNIQLYKKNENKDVAVDDFLPASSAYKAIQHSM</sequence>
<organism evidence="1 2">
    <name type="scientific">Ensete ventricosum</name>
    <name type="common">Abyssinian banana</name>
    <name type="synonym">Musa ensete</name>
    <dbReference type="NCBI Taxonomy" id="4639"/>
    <lineage>
        <taxon>Eukaryota</taxon>
        <taxon>Viridiplantae</taxon>
        <taxon>Streptophyta</taxon>
        <taxon>Embryophyta</taxon>
        <taxon>Tracheophyta</taxon>
        <taxon>Spermatophyta</taxon>
        <taxon>Magnoliopsida</taxon>
        <taxon>Liliopsida</taxon>
        <taxon>Zingiberales</taxon>
        <taxon>Musaceae</taxon>
        <taxon>Ensete</taxon>
    </lineage>
</organism>
<proteinExistence type="predicted"/>
<dbReference type="Proteomes" id="UP000287651">
    <property type="component" value="Unassembled WGS sequence"/>
</dbReference>
<gene>
    <name evidence="1" type="ORF">B296_00039992</name>
</gene>
<evidence type="ECO:0000313" key="2">
    <source>
        <dbReference type="Proteomes" id="UP000287651"/>
    </source>
</evidence>
<dbReference type="EMBL" id="AMZH03011691">
    <property type="protein sequence ID" value="RRT52392.1"/>
    <property type="molecule type" value="Genomic_DNA"/>
</dbReference>
<dbReference type="AlphaFoldDB" id="A0A444FIZ7"/>
<accession>A0A444FIZ7</accession>
<reference evidence="1 2" key="1">
    <citation type="journal article" date="2014" name="Agronomy (Basel)">
        <title>A Draft Genome Sequence for Ensete ventricosum, the Drought-Tolerant Tree Against Hunger.</title>
        <authorList>
            <person name="Harrison J."/>
            <person name="Moore K.A."/>
            <person name="Paszkiewicz K."/>
            <person name="Jones T."/>
            <person name="Grant M."/>
            <person name="Ambacheew D."/>
            <person name="Muzemil S."/>
            <person name="Studholme D.J."/>
        </authorList>
    </citation>
    <scope>NUCLEOTIDE SEQUENCE [LARGE SCALE GENOMIC DNA]</scope>
</reference>
<comment type="caution">
    <text evidence="1">The sequence shown here is derived from an EMBL/GenBank/DDBJ whole genome shotgun (WGS) entry which is preliminary data.</text>
</comment>
<protein>
    <submittedName>
        <fullName evidence="1">Uncharacterized protein</fullName>
    </submittedName>
</protein>